<organism evidence="1 2">
    <name type="scientific">Rhodovulum marinum</name>
    <dbReference type="NCBI Taxonomy" id="320662"/>
    <lineage>
        <taxon>Bacteria</taxon>
        <taxon>Pseudomonadati</taxon>
        <taxon>Pseudomonadota</taxon>
        <taxon>Alphaproteobacteria</taxon>
        <taxon>Rhodobacterales</taxon>
        <taxon>Paracoccaceae</taxon>
        <taxon>Rhodovulum</taxon>
    </lineage>
</organism>
<dbReference type="AlphaFoldDB" id="A0A4R2Q137"/>
<evidence type="ECO:0000313" key="2">
    <source>
        <dbReference type="Proteomes" id="UP000294835"/>
    </source>
</evidence>
<comment type="caution">
    <text evidence="1">The sequence shown here is derived from an EMBL/GenBank/DDBJ whole genome shotgun (WGS) entry which is preliminary data.</text>
</comment>
<gene>
    <name evidence="1" type="ORF">EV662_103229</name>
</gene>
<name>A0A4R2Q137_9RHOB</name>
<proteinExistence type="predicted"/>
<dbReference type="Pfam" id="PF10983">
    <property type="entry name" value="DUF2793"/>
    <property type="match status" value="1"/>
</dbReference>
<evidence type="ECO:0000313" key="1">
    <source>
        <dbReference type="EMBL" id="TCP42322.1"/>
    </source>
</evidence>
<keyword evidence="2" id="KW-1185">Reference proteome</keyword>
<dbReference type="RefSeq" id="WP_132461456.1">
    <property type="nucleotide sequence ID" value="NZ_SLXP01000003.1"/>
</dbReference>
<dbReference type="OrthoDB" id="564699at2"/>
<accession>A0A4R2Q137</accession>
<dbReference type="Proteomes" id="UP000294835">
    <property type="component" value="Unassembled WGS sequence"/>
</dbReference>
<reference evidence="1 2" key="1">
    <citation type="submission" date="2019-03" db="EMBL/GenBank/DDBJ databases">
        <title>Genomic Encyclopedia of Type Strains, Phase IV (KMG-IV): sequencing the most valuable type-strain genomes for metagenomic binning, comparative biology and taxonomic classification.</title>
        <authorList>
            <person name="Goeker M."/>
        </authorList>
    </citation>
    <scope>NUCLEOTIDE SEQUENCE [LARGE SCALE GENOMIC DNA]</scope>
    <source>
        <strain evidence="1 2">DSM 18063</strain>
    </source>
</reference>
<dbReference type="EMBL" id="SLXP01000003">
    <property type="protein sequence ID" value="TCP42322.1"/>
    <property type="molecule type" value="Genomic_DNA"/>
</dbReference>
<sequence>MSETANLSLPFLQAAQAQKHVTVNEALVKLDALVQLCLQSVSLAEPPSVAADGQAWGVAPVASAEWAGQDGRIAISDNGGWVFATPQAGWRAWVADAATEMRHDGARWLPVSAGGAVSTGGATFKLDLLEFDHQVLPGIAQPTAIAIPSHAVIFGVTARVISEITGTLSSWRLGTEGAEDRFGSGLGLGLNSYVQGVLGQPMTDYSPTPLVLTAEDGEFAGGAVRFAIHFAVLGLPAEV</sequence>
<dbReference type="InterPro" id="IPR021251">
    <property type="entry name" value="DUF2793"/>
</dbReference>
<protein>
    <submittedName>
        <fullName evidence="1">Uncharacterized protein DUF2793</fullName>
    </submittedName>
</protein>